<keyword evidence="3" id="KW-1185">Reference proteome</keyword>
<proteinExistence type="predicted"/>
<sequence>MTMSGSGGNSSSDATAAGPSTGGGGPTSTNDSIDWEARFKTLEEGLQASNARNAALEKELEQVKSSGGGAAGNKDASGAGLSEDSVSRIVSGIKDSKPDPKLPQFKGKAKAPANPLDDTTPLTFEDAPSGLAYTNIPSFHKSSIVVRHDLARYLSCTGKFPPLILFHHDCISFPHVAVYELSGAVNDARQDEAYCRELWLRSDTMDREEWESAFFVLIEVVKAVVGEWMVDYLLHHYLYIKCWSSFQHWPIVRSISMQTIQEASALLSNKLSPARAFNEIDERFRNSAEQKYQTRIGQLPLEMPKGNRYSKIAFYVFTAASDPVAKKAREQQAKLDVARVEGTNTVGYIPDAIPEKFGRPDDIPAHVECSLRVPSRPKVALPVCPGKNDNDDSTGGGRKGNKGGGGNDARSGGGSGGQGSSSSFRSAGPSRNGGGGGGGSGGYGQPTRSTSKKLFCPRCNTVGWHTADHCPADKPKNADFIDKINERGFGPSDGNAVCVLWNTKGCKYSNGNECVRGTSNQPLDHVCALCGSADHRAYRCPEACEGAEEFRM</sequence>
<evidence type="ECO:0000313" key="2">
    <source>
        <dbReference type="EMBL" id="ORY75679.1"/>
    </source>
</evidence>
<feature type="compositionally biased region" description="Gly residues" evidence="1">
    <location>
        <begin position="431"/>
        <end position="444"/>
    </location>
</feature>
<feature type="compositionally biased region" description="Low complexity" evidence="1">
    <location>
        <begin position="9"/>
        <end position="19"/>
    </location>
</feature>
<feature type="compositionally biased region" description="Low complexity" evidence="1">
    <location>
        <begin position="420"/>
        <end position="430"/>
    </location>
</feature>
<feature type="region of interest" description="Disordered" evidence="1">
    <location>
        <begin position="1"/>
        <end position="120"/>
    </location>
</feature>
<dbReference type="Proteomes" id="UP000193467">
    <property type="component" value="Unassembled WGS sequence"/>
</dbReference>
<evidence type="ECO:0000313" key="3">
    <source>
        <dbReference type="Proteomes" id="UP000193467"/>
    </source>
</evidence>
<feature type="compositionally biased region" description="Gly residues" evidence="1">
    <location>
        <begin position="394"/>
        <end position="419"/>
    </location>
</feature>
<dbReference type="AlphaFoldDB" id="A0A1Y2EVS4"/>
<gene>
    <name evidence="2" type="ORF">BCR35DRAFT_126893</name>
</gene>
<name>A0A1Y2EVS4_9BASI</name>
<protein>
    <submittedName>
        <fullName evidence="2">Uncharacterized protein</fullName>
    </submittedName>
</protein>
<dbReference type="InParanoid" id="A0A1Y2EVS4"/>
<accession>A0A1Y2EVS4</accession>
<evidence type="ECO:0000256" key="1">
    <source>
        <dbReference type="SAM" id="MobiDB-lite"/>
    </source>
</evidence>
<dbReference type="EMBL" id="MCGR01000037">
    <property type="protein sequence ID" value="ORY75679.1"/>
    <property type="molecule type" value="Genomic_DNA"/>
</dbReference>
<organism evidence="2 3">
    <name type="scientific">Leucosporidium creatinivorum</name>
    <dbReference type="NCBI Taxonomy" id="106004"/>
    <lineage>
        <taxon>Eukaryota</taxon>
        <taxon>Fungi</taxon>
        <taxon>Dikarya</taxon>
        <taxon>Basidiomycota</taxon>
        <taxon>Pucciniomycotina</taxon>
        <taxon>Microbotryomycetes</taxon>
        <taxon>Leucosporidiales</taxon>
        <taxon>Leucosporidium</taxon>
    </lineage>
</organism>
<feature type="region of interest" description="Disordered" evidence="1">
    <location>
        <begin position="378"/>
        <end position="448"/>
    </location>
</feature>
<reference evidence="2 3" key="1">
    <citation type="submission" date="2016-07" db="EMBL/GenBank/DDBJ databases">
        <title>Pervasive Adenine N6-methylation of Active Genes in Fungi.</title>
        <authorList>
            <consortium name="DOE Joint Genome Institute"/>
            <person name="Mondo S.J."/>
            <person name="Dannebaum R.O."/>
            <person name="Kuo R.C."/>
            <person name="Labutti K."/>
            <person name="Haridas S."/>
            <person name="Kuo A."/>
            <person name="Salamov A."/>
            <person name="Ahrendt S.R."/>
            <person name="Lipzen A."/>
            <person name="Sullivan W."/>
            <person name="Andreopoulos W.B."/>
            <person name="Clum A."/>
            <person name="Lindquist E."/>
            <person name="Daum C."/>
            <person name="Ramamoorthy G.K."/>
            <person name="Gryganskyi A."/>
            <person name="Culley D."/>
            <person name="Magnuson J.K."/>
            <person name="James T.Y."/>
            <person name="O'Malley M.A."/>
            <person name="Stajich J.E."/>
            <person name="Spatafora J.W."/>
            <person name="Visel A."/>
            <person name="Grigoriev I.V."/>
        </authorList>
    </citation>
    <scope>NUCLEOTIDE SEQUENCE [LARGE SCALE GENOMIC DNA]</scope>
    <source>
        <strain evidence="2 3">62-1032</strain>
    </source>
</reference>
<comment type="caution">
    <text evidence="2">The sequence shown here is derived from an EMBL/GenBank/DDBJ whole genome shotgun (WGS) entry which is preliminary data.</text>
</comment>